<accession>A0ACD3AUZ3</accession>
<name>A0ACD3AUZ3_9AGAR</name>
<sequence length="171" mass="19215">MSNPPWQATLSVTIRPEQLGVTSEAETEQRNPQWQAVISVAIRREQLRASLEDVQRDDISLHKLGAHIDVLVDFVLAHANEAGTSYTNAQLELLSAVIADVETFTRRYGRQGRLSRCFHQARNNGAVLDYRSQLTKLCGMDPVRRTVNSDIAFLSHWIGAVPQPHKAYPKN</sequence>
<evidence type="ECO:0000313" key="1">
    <source>
        <dbReference type="EMBL" id="TFK68782.1"/>
    </source>
</evidence>
<organism evidence="1 2">
    <name type="scientific">Pluteus cervinus</name>
    <dbReference type="NCBI Taxonomy" id="181527"/>
    <lineage>
        <taxon>Eukaryota</taxon>
        <taxon>Fungi</taxon>
        <taxon>Dikarya</taxon>
        <taxon>Basidiomycota</taxon>
        <taxon>Agaricomycotina</taxon>
        <taxon>Agaricomycetes</taxon>
        <taxon>Agaricomycetidae</taxon>
        <taxon>Agaricales</taxon>
        <taxon>Pluteineae</taxon>
        <taxon>Pluteaceae</taxon>
        <taxon>Pluteus</taxon>
    </lineage>
</organism>
<keyword evidence="2" id="KW-1185">Reference proteome</keyword>
<protein>
    <submittedName>
        <fullName evidence="1">Uncharacterized protein</fullName>
    </submittedName>
</protein>
<proteinExistence type="predicted"/>
<dbReference type="Proteomes" id="UP000308600">
    <property type="component" value="Unassembled WGS sequence"/>
</dbReference>
<evidence type="ECO:0000313" key="2">
    <source>
        <dbReference type="Proteomes" id="UP000308600"/>
    </source>
</evidence>
<dbReference type="EMBL" id="ML208344">
    <property type="protein sequence ID" value="TFK68782.1"/>
    <property type="molecule type" value="Genomic_DNA"/>
</dbReference>
<gene>
    <name evidence="1" type="ORF">BDN72DRAFT_841351</name>
</gene>
<reference evidence="1 2" key="1">
    <citation type="journal article" date="2019" name="Nat. Ecol. Evol.">
        <title>Megaphylogeny resolves global patterns of mushroom evolution.</title>
        <authorList>
            <person name="Varga T."/>
            <person name="Krizsan K."/>
            <person name="Foldi C."/>
            <person name="Dima B."/>
            <person name="Sanchez-Garcia M."/>
            <person name="Sanchez-Ramirez S."/>
            <person name="Szollosi G.J."/>
            <person name="Szarkandi J.G."/>
            <person name="Papp V."/>
            <person name="Albert L."/>
            <person name="Andreopoulos W."/>
            <person name="Angelini C."/>
            <person name="Antonin V."/>
            <person name="Barry K.W."/>
            <person name="Bougher N.L."/>
            <person name="Buchanan P."/>
            <person name="Buyck B."/>
            <person name="Bense V."/>
            <person name="Catcheside P."/>
            <person name="Chovatia M."/>
            <person name="Cooper J."/>
            <person name="Damon W."/>
            <person name="Desjardin D."/>
            <person name="Finy P."/>
            <person name="Geml J."/>
            <person name="Haridas S."/>
            <person name="Hughes K."/>
            <person name="Justo A."/>
            <person name="Karasinski D."/>
            <person name="Kautmanova I."/>
            <person name="Kiss B."/>
            <person name="Kocsube S."/>
            <person name="Kotiranta H."/>
            <person name="LaButti K.M."/>
            <person name="Lechner B.E."/>
            <person name="Liimatainen K."/>
            <person name="Lipzen A."/>
            <person name="Lukacs Z."/>
            <person name="Mihaltcheva S."/>
            <person name="Morgado L.N."/>
            <person name="Niskanen T."/>
            <person name="Noordeloos M.E."/>
            <person name="Ohm R.A."/>
            <person name="Ortiz-Santana B."/>
            <person name="Ovrebo C."/>
            <person name="Racz N."/>
            <person name="Riley R."/>
            <person name="Savchenko A."/>
            <person name="Shiryaev A."/>
            <person name="Soop K."/>
            <person name="Spirin V."/>
            <person name="Szebenyi C."/>
            <person name="Tomsovsky M."/>
            <person name="Tulloss R.E."/>
            <person name="Uehling J."/>
            <person name="Grigoriev I.V."/>
            <person name="Vagvolgyi C."/>
            <person name="Papp T."/>
            <person name="Martin F.M."/>
            <person name="Miettinen O."/>
            <person name="Hibbett D.S."/>
            <person name="Nagy L.G."/>
        </authorList>
    </citation>
    <scope>NUCLEOTIDE SEQUENCE [LARGE SCALE GENOMIC DNA]</scope>
    <source>
        <strain evidence="1 2">NL-1719</strain>
    </source>
</reference>